<sequence length="137" mass="15652">MDELDAGKEFLGREWGFPFAITPDRGQIAMTSYEQSVRQSIHIILATSRGQRVMRPDFGCGIHDLVFQAINTALIAQMQRDVTDALRTFEPRIDLDRVTVDQSRIADGRLDVIVDFRIRTTNQPGNLVYPFYFREGS</sequence>
<name>A0A380TBA0_9ZZZZ</name>
<evidence type="ECO:0000313" key="2">
    <source>
        <dbReference type="EMBL" id="SUS04669.1"/>
    </source>
</evidence>
<reference evidence="2" key="1">
    <citation type="submission" date="2018-07" db="EMBL/GenBank/DDBJ databases">
        <authorList>
            <person name="Quirk P.G."/>
            <person name="Krulwich T.A."/>
        </authorList>
    </citation>
    <scope>NUCLEOTIDE SEQUENCE</scope>
</reference>
<protein>
    <submittedName>
        <fullName evidence="2">Baseplate protein</fullName>
    </submittedName>
</protein>
<dbReference type="AlphaFoldDB" id="A0A380TBA0"/>
<evidence type="ECO:0000259" key="1">
    <source>
        <dbReference type="Pfam" id="PF04965"/>
    </source>
</evidence>
<organism evidence="2">
    <name type="scientific">metagenome</name>
    <dbReference type="NCBI Taxonomy" id="256318"/>
    <lineage>
        <taxon>unclassified sequences</taxon>
        <taxon>metagenomes</taxon>
    </lineage>
</organism>
<feature type="domain" description="IraD/Gp25-like" evidence="1">
    <location>
        <begin position="32"/>
        <end position="123"/>
    </location>
</feature>
<dbReference type="EMBL" id="UIDG01000046">
    <property type="protein sequence ID" value="SUS04669.1"/>
    <property type="molecule type" value="Genomic_DNA"/>
</dbReference>
<proteinExistence type="predicted"/>
<dbReference type="SUPFAM" id="SSF160719">
    <property type="entry name" value="gpW/gp25-like"/>
    <property type="match status" value="1"/>
</dbReference>
<dbReference type="Pfam" id="PF04965">
    <property type="entry name" value="GPW_gp25"/>
    <property type="match status" value="1"/>
</dbReference>
<dbReference type="Gene3D" id="3.10.450.40">
    <property type="match status" value="1"/>
</dbReference>
<dbReference type="InterPro" id="IPR007048">
    <property type="entry name" value="IraD/Gp25-like"/>
</dbReference>
<accession>A0A380TBA0</accession>
<gene>
    <name evidence="2" type="ORF">DF3PB_140002</name>
</gene>